<sequence>MISAMRSHQLDVASPALVGALFPAIAGPDGCERCRRGETCQWAGCRWPLAAKGLARSDGCVRFENSIETSSTFYSRSAWECMNSLYAAPVPWHLHSRPDNGAFVRCYAAHCPKLARQAIVLSQLAVHDELPPRESLEAMAGADEPSKLVEKWVHARDGEWCADARTVQKRLESKRPKKRVCLNDETQPGSWSLGR</sequence>
<protein>
    <submittedName>
        <fullName evidence="2">Uncharacterized protein</fullName>
    </submittedName>
</protein>
<name>A0A7S3AXV2_9EUKA</name>
<feature type="region of interest" description="Disordered" evidence="1">
    <location>
        <begin position="175"/>
        <end position="195"/>
    </location>
</feature>
<organism evidence="2">
    <name type="scientific">Haptolina ericina</name>
    <dbReference type="NCBI Taxonomy" id="156174"/>
    <lineage>
        <taxon>Eukaryota</taxon>
        <taxon>Haptista</taxon>
        <taxon>Haptophyta</taxon>
        <taxon>Prymnesiophyceae</taxon>
        <taxon>Prymnesiales</taxon>
        <taxon>Prymnesiaceae</taxon>
        <taxon>Haptolina</taxon>
    </lineage>
</organism>
<feature type="compositionally biased region" description="Polar residues" evidence="1">
    <location>
        <begin position="184"/>
        <end position="195"/>
    </location>
</feature>
<dbReference type="AlphaFoldDB" id="A0A7S3AXV2"/>
<evidence type="ECO:0000256" key="1">
    <source>
        <dbReference type="SAM" id="MobiDB-lite"/>
    </source>
</evidence>
<dbReference type="EMBL" id="HBHX01035115">
    <property type="protein sequence ID" value="CAE0118770.1"/>
    <property type="molecule type" value="Transcribed_RNA"/>
</dbReference>
<evidence type="ECO:0000313" key="2">
    <source>
        <dbReference type="EMBL" id="CAE0118770.1"/>
    </source>
</evidence>
<proteinExistence type="predicted"/>
<reference evidence="2" key="1">
    <citation type="submission" date="2021-01" db="EMBL/GenBank/DDBJ databases">
        <authorList>
            <person name="Corre E."/>
            <person name="Pelletier E."/>
            <person name="Niang G."/>
            <person name="Scheremetjew M."/>
            <person name="Finn R."/>
            <person name="Kale V."/>
            <person name="Holt S."/>
            <person name="Cochrane G."/>
            <person name="Meng A."/>
            <person name="Brown T."/>
            <person name="Cohen L."/>
        </authorList>
    </citation>
    <scope>NUCLEOTIDE SEQUENCE</scope>
    <source>
        <strain evidence="2">CCMP281</strain>
    </source>
</reference>
<accession>A0A7S3AXV2</accession>
<gene>
    <name evidence="2" type="ORF">HERI1096_LOCUS19469</name>
</gene>